<evidence type="ECO:0000256" key="5">
    <source>
        <dbReference type="ARBA" id="ARBA00022777"/>
    </source>
</evidence>
<dbReference type="CDD" id="cd05123">
    <property type="entry name" value="STKc_AGC"/>
    <property type="match status" value="1"/>
</dbReference>
<dbReference type="InterPro" id="IPR017441">
    <property type="entry name" value="Protein_kinase_ATP_BS"/>
</dbReference>
<evidence type="ECO:0000256" key="8">
    <source>
        <dbReference type="RuleBase" id="RU000304"/>
    </source>
</evidence>
<dbReference type="GO" id="GO:0004674">
    <property type="term" value="F:protein serine/threonine kinase activity"/>
    <property type="evidence" value="ECO:0007669"/>
    <property type="project" value="UniProtKB-KW"/>
</dbReference>
<dbReference type="PROSITE" id="PS00108">
    <property type="entry name" value="PROTEIN_KINASE_ST"/>
    <property type="match status" value="1"/>
</dbReference>
<evidence type="ECO:0000313" key="10">
    <source>
        <dbReference type="EMBL" id="UMM42897.1"/>
    </source>
</evidence>
<organism evidence="10 11">
    <name type="scientific">Caenorhabditis briggsae</name>
    <dbReference type="NCBI Taxonomy" id="6238"/>
    <lineage>
        <taxon>Eukaryota</taxon>
        <taxon>Metazoa</taxon>
        <taxon>Ecdysozoa</taxon>
        <taxon>Nematoda</taxon>
        <taxon>Chromadorea</taxon>
        <taxon>Rhabditida</taxon>
        <taxon>Rhabditina</taxon>
        <taxon>Rhabditomorpha</taxon>
        <taxon>Rhabditoidea</taxon>
        <taxon>Rhabditidae</taxon>
        <taxon>Peloderinae</taxon>
        <taxon>Caenorhabditis</taxon>
    </lineage>
</organism>
<feature type="domain" description="Protein kinase" evidence="9">
    <location>
        <begin position="37"/>
        <end position="290"/>
    </location>
</feature>
<dbReference type="Proteomes" id="UP000829354">
    <property type="component" value="Chromosome X"/>
</dbReference>
<dbReference type="InterPro" id="IPR000719">
    <property type="entry name" value="Prot_kinase_dom"/>
</dbReference>
<dbReference type="SMART" id="SM00220">
    <property type="entry name" value="S_TKc"/>
    <property type="match status" value="1"/>
</dbReference>
<evidence type="ECO:0000256" key="1">
    <source>
        <dbReference type="ARBA" id="ARBA00022527"/>
    </source>
</evidence>
<evidence type="ECO:0000256" key="2">
    <source>
        <dbReference type="ARBA" id="ARBA00022553"/>
    </source>
</evidence>
<dbReference type="GO" id="GO:0005524">
    <property type="term" value="F:ATP binding"/>
    <property type="evidence" value="ECO:0007669"/>
    <property type="project" value="UniProtKB-UniRule"/>
</dbReference>
<dbReference type="InterPro" id="IPR045270">
    <property type="entry name" value="STKc_AGC"/>
</dbReference>
<comment type="similarity">
    <text evidence="8">Belongs to the protein kinase superfamily.</text>
</comment>
<gene>
    <name evidence="10" type="ORF">L5515_018554</name>
</gene>
<protein>
    <recommendedName>
        <fullName evidence="9">Protein kinase domain-containing protein</fullName>
    </recommendedName>
</protein>
<evidence type="ECO:0000256" key="6">
    <source>
        <dbReference type="ARBA" id="ARBA00022840"/>
    </source>
</evidence>
<accession>A0AAE9FJR2</accession>
<dbReference type="Pfam" id="PF00069">
    <property type="entry name" value="Pkinase"/>
    <property type="match status" value="1"/>
</dbReference>
<dbReference type="EMBL" id="CP092625">
    <property type="protein sequence ID" value="UMM42897.1"/>
    <property type="molecule type" value="Genomic_DNA"/>
</dbReference>
<evidence type="ECO:0000256" key="3">
    <source>
        <dbReference type="ARBA" id="ARBA00022679"/>
    </source>
</evidence>
<evidence type="ECO:0000256" key="4">
    <source>
        <dbReference type="ARBA" id="ARBA00022741"/>
    </source>
</evidence>
<keyword evidence="6 7" id="KW-0067">ATP-binding</keyword>
<name>A0AAE9FJR2_CAEBR</name>
<proteinExistence type="inferred from homology"/>
<dbReference type="InterPro" id="IPR008271">
    <property type="entry name" value="Ser/Thr_kinase_AS"/>
</dbReference>
<feature type="binding site" evidence="7">
    <location>
        <position position="66"/>
    </location>
    <ligand>
        <name>ATP</name>
        <dbReference type="ChEBI" id="CHEBI:30616"/>
    </ligand>
</feature>
<evidence type="ECO:0000256" key="7">
    <source>
        <dbReference type="PROSITE-ProRule" id="PRU10141"/>
    </source>
</evidence>
<dbReference type="Gene3D" id="3.30.200.20">
    <property type="entry name" value="Phosphorylase Kinase, domain 1"/>
    <property type="match status" value="1"/>
</dbReference>
<dbReference type="AlphaFoldDB" id="A0AAE9FJR2"/>
<dbReference type="InterPro" id="IPR011009">
    <property type="entry name" value="Kinase-like_dom_sf"/>
</dbReference>
<keyword evidence="2" id="KW-0597">Phosphoprotein</keyword>
<dbReference type="PROSITE" id="PS00107">
    <property type="entry name" value="PROTEIN_KINASE_ATP"/>
    <property type="match status" value="1"/>
</dbReference>
<dbReference type="Gene3D" id="1.10.510.10">
    <property type="entry name" value="Transferase(Phosphotransferase) domain 1"/>
    <property type="match status" value="1"/>
</dbReference>
<keyword evidence="5" id="KW-0418">Kinase</keyword>
<dbReference type="PROSITE" id="PS50011">
    <property type="entry name" value="PROTEIN_KINASE_DOM"/>
    <property type="match status" value="1"/>
</dbReference>
<evidence type="ECO:0000259" key="9">
    <source>
        <dbReference type="PROSITE" id="PS50011"/>
    </source>
</evidence>
<evidence type="ECO:0000313" key="11">
    <source>
        <dbReference type="Proteomes" id="UP000829354"/>
    </source>
</evidence>
<keyword evidence="1 8" id="KW-0723">Serine/threonine-protein kinase</keyword>
<keyword evidence="11" id="KW-1185">Reference proteome</keyword>
<keyword evidence="3" id="KW-0808">Transferase</keyword>
<keyword evidence="4 7" id="KW-0547">Nucleotide-binding</keyword>
<dbReference type="PANTHER" id="PTHR24351">
    <property type="entry name" value="RIBOSOMAL PROTEIN S6 KINASE"/>
    <property type="match status" value="1"/>
</dbReference>
<sequence length="350" mass="40554">MDDVGDLDRFPNNFKFEEVVENESIPQSDVQMREIEFKCFALLGKGGYGKVYLAYVHGRTKYYAIKEVRKDIIVSKNKLKYVKNEFHVFKQLDSVFFPKFYAAFTNEKYLMFVMENVEGGSMRQLLERQGRLDQHEAKFYAAELFVGICYLHDNNIAHRDLKCENLLLTANGHLKICDFGLAKPNMTENTLCTEFCGTLLMLAPEVLQGLAYTRSTDWYAFGLILAEMFIGRSPMFLGDRKSTKQFIIEMPFDKLALPEMPFFAKNLANKLVTDRRKRLKPEQIANDQFFVGTDWNNVRLQLIPPPFGRNKFIQETRVFISGKGNEVGIVSESKQNLFEEFDYNVPGEFQ</sequence>
<reference evidence="10 11" key="1">
    <citation type="submission" date="2022-04" db="EMBL/GenBank/DDBJ databases">
        <title>Chromosome-level reference genomes for two strains of Caenorhabditis briggsae: an improved platform for comparative genomics.</title>
        <authorList>
            <person name="Stevens L."/>
            <person name="Andersen E."/>
        </authorList>
    </citation>
    <scope>NUCLEOTIDE SEQUENCE [LARGE SCALE GENOMIC DNA]</scope>
    <source>
        <strain evidence="10">VX34</strain>
        <tissue evidence="10">Whole-organism</tissue>
    </source>
</reference>
<dbReference type="SUPFAM" id="SSF56112">
    <property type="entry name" value="Protein kinase-like (PK-like)"/>
    <property type="match status" value="1"/>
</dbReference>